<dbReference type="EMBL" id="REGN01011342">
    <property type="protein sequence ID" value="RMZ97554.1"/>
    <property type="molecule type" value="Genomic_DNA"/>
</dbReference>
<organism evidence="1 2">
    <name type="scientific">Brachionus plicatilis</name>
    <name type="common">Marine rotifer</name>
    <name type="synonym">Brachionus muelleri</name>
    <dbReference type="NCBI Taxonomy" id="10195"/>
    <lineage>
        <taxon>Eukaryota</taxon>
        <taxon>Metazoa</taxon>
        <taxon>Spiralia</taxon>
        <taxon>Gnathifera</taxon>
        <taxon>Rotifera</taxon>
        <taxon>Eurotatoria</taxon>
        <taxon>Monogononta</taxon>
        <taxon>Pseudotrocha</taxon>
        <taxon>Ploima</taxon>
        <taxon>Brachionidae</taxon>
        <taxon>Brachionus</taxon>
    </lineage>
</organism>
<sequence>MYDSFLEIVQLKIFFYLQNKIEKKLVDINKFKNRIDKLLDTFNLLNKYLKEEEFFNYFLKIDFINKSVYKKI</sequence>
<dbReference type="AlphaFoldDB" id="A0A3M7PFR4"/>
<dbReference type="Proteomes" id="UP000276133">
    <property type="component" value="Unassembled WGS sequence"/>
</dbReference>
<name>A0A3M7PFR4_BRAPC</name>
<evidence type="ECO:0000313" key="1">
    <source>
        <dbReference type="EMBL" id="RMZ97554.1"/>
    </source>
</evidence>
<proteinExistence type="predicted"/>
<keyword evidence="2" id="KW-1185">Reference proteome</keyword>
<comment type="caution">
    <text evidence="1">The sequence shown here is derived from an EMBL/GenBank/DDBJ whole genome shotgun (WGS) entry which is preliminary data.</text>
</comment>
<accession>A0A3M7PFR4</accession>
<evidence type="ECO:0000313" key="2">
    <source>
        <dbReference type="Proteomes" id="UP000276133"/>
    </source>
</evidence>
<protein>
    <submittedName>
        <fullName evidence="1">Uncharacterized protein</fullName>
    </submittedName>
</protein>
<gene>
    <name evidence="1" type="ORF">BpHYR1_001858</name>
</gene>
<reference evidence="1 2" key="1">
    <citation type="journal article" date="2018" name="Sci. Rep.">
        <title>Genomic signatures of local adaptation to the degree of environmental predictability in rotifers.</title>
        <authorList>
            <person name="Franch-Gras L."/>
            <person name="Hahn C."/>
            <person name="Garcia-Roger E.M."/>
            <person name="Carmona M.J."/>
            <person name="Serra M."/>
            <person name="Gomez A."/>
        </authorList>
    </citation>
    <scope>NUCLEOTIDE SEQUENCE [LARGE SCALE GENOMIC DNA]</scope>
    <source>
        <strain evidence="1">HYR1</strain>
    </source>
</reference>